<sequence>MSGRRHAGLARGHVIEAMVTRWAIGALGVLAVAVAVGLPWYAAQAVGGSADMAGWGAWSTVGDVDAGLRPLPLGVLVLPSAGLMVYGAVRGAFGLAVVGAMATFAVAVLPFLVMRAVDRHVPGSGSVAVEVAAAPLALLGVGFVGTVVCWIGYARCVLRPSPRQDA</sequence>
<reference evidence="2" key="1">
    <citation type="submission" date="2020-07" db="EMBL/GenBank/DDBJ databases">
        <authorList>
            <person name="Pettersson B.M.F."/>
            <person name="Behra P.R.K."/>
            <person name="Ramesh M."/>
            <person name="Das S."/>
            <person name="Dasgupta S."/>
            <person name="Kirsebom L.A."/>
        </authorList>
    </citation>
    <scope>NUCLEOTIDE SEQUENCE</scope>
    <source>
        <strain evidence="2">DSM 44838</strain>
    </source>
</reference>
<reference evidence="2" key="2">
    <citation type="journal article" date="2022" name="BMC Genomics">
        <title>Comparative genome analysis of mycobacteria focusing on tRNA and non-coding RNA.</title>
        <authorList>
            <person name="Behra P.R.K."/>
            <person name="Pettersson B.M.F."/>
            <person name="Ramesh M."/>
            <person name="Das S."/>
            <person name="Dasgupta S."/>
            <person name="Kirsebom L.A."/>
        </authorList>
    </citation>
    <scope>NUCLEOTIDE SEQUENCE</scope>
    <source>
        <strain evidence="2">DSM 44838</strain>
    </source>
</reference>
<dbReference type="AlphaFoldDB" id="A0A9X2YL25"/>
<keyword evidence="3" id="KW-1185">Reference proteome</keyword>
<feature type="transmembrane region" description="Helical" evidence="1">
    <location>
        <begin position="133"/>
        <end position="153"/>
    </location>
</feature>
<dbReference type="Proteomes" id="UP001141629">
    <property type="component" value="Unassembled WGS sequence"/>
</dbReference>
<proteinExistence type="predicted"/>
<evidence type="ECO:0000256" key="1">
    <source>
        <dbReference type="SAM" id="Phobius"/>
    </source>
</evidence>
<evidence type="ECO:0000313" key="2">
    <source>
        <dbReference type="EMBL" id="MCV7421302.1"/>
    </source>
</evidence>
<feature type="transmembrane region" description="Helical" evidence="1">
    <location>
        <begin position="68"/>
        <end position="86"/>
    </location>
</feature>
<accession>A0A9X2YL25</accession>
<keyword evidence="1" id="KW-0472">Membrane</keyword>
<evidence type="ECO:0000313" key="3">
    <source>
        <dbReference type="Proteomes" id="UP001141629"/>
    </source>
</evidence>
<name>A0A9X2YL25_9MYCO</name>
<keyword evidence="1" id="KW-0812">Transmembrane</keyword>
<protein>
    <submittedName>
        <fullName evidence="2">Uncharacterized protein</fullName>
    </submittedName>
</protein>
<dbReference type="EMBL" id="JACKVK010000008">
    <property type="protein sequence ID" value="MCV7421302.1"/>
    <property type="molecule type" value="Genomic_DNA"/>
</dbReference>
<feature type="transmembrane region" description="Helical" evidence="1">
    <location>
        <begin position="93"/>
        <end position="113"/>
    </location>
</feature>
<keyword evidence="1" id="KW-1133">Transmembrane helix</keyword>
<comment type="caution">
    <text evidence="2">The sequence shown here is derived from an EMBL/GenBank/DDBJ whole genome shotgun (WGS) entry which is preliminary data.</text>
</comment>
<organism evidence="2 3">
    <name type="scientific">Mycobacterium yunnanensis</name>
    <dbReference type="NCBI Taxonomy" id="368477"/>
    <lineage>
        <taxon>Bacteria</taxon>
        <taxon>Bacillati</taxon>
        <taxon>Actinomycetota</taxon>
        <taxon>Actinomycetes</taxon>
        <taxon>Mycobacteriales</taxon>
        <taxon>Mycobacteriaceae</taxon>
        <taxon>Mycobacterium</taxon>
    </lineage>
</organism>
<gene>
    <name evidence="2" type="ORF">H7K45_12185</name>
</gene>
<feature type="transmembrane region" description="Helical" evidence="1">
    <location>
        <begin position="21"/>
        <end position="42"/>
    </location>
</feature>